<evidence type="ECO:0000313" key="4">
    <source>
        <dbReference type="Proteomes" id="UP000295043"/>
    </source>
</evidence>
<proteinExistence type="inferred from homology"/>
<dbReference type="PANTHER" id="PTHR37828">
    <property type="entry name" value="GSR2449 PROTEIN"/>
    <property type="match status" value="1"/>
</dbReference>
<dbReference type="RefSeq" id="WP_132080403.1">
    <property type="nucleotide sequence ID" value="NZ_SLVU01000026.1"/>
</dbReference>
<dbReference type="InterPro" id="IPR005545">
    <property type="entry name" value="YCII"/>
</dbReference>
<name>A0A4V2RCK2_9HYPH</name>
<feature type="domain" description="YCII-related" evidence="2">
    <location>
        <begin position="9"/>
        <end position="75"/>
    </location>
</feature>
<comment type="caution">
    <text evidence="3">The sequence shown here is derived from an EMBL/GenBank/DDBJ whole genome shotgun (WGS) entry which is preliminary data.</text>
</comment>
<dbReference type="InterPro" id="IPR011008">
    <property type="entry name" value="Dimeric_a/b-barrel"/>
</dbReference>
<dbReference type="Pfam" id="PF03795">
    <property type="entry name" value="YCII"/>
    <property type="match status" value="1"/>
</dbReference>
<protein>
    <submittedName>
        <fullName evidence="3">YCII-related domain-containing protein</fullName>
    </submittedName>
</protein>
<gene>
    <name evidence="3" type="ORF">EV184_12646</name>
</gene>
<dbReference type="Gene3D" id="3.30.70.1060">
    <property type="entry name" value="Dimeric alpha+beta barrel"/>
    <property type="match status" value="1"/>
</dbReference>
<dbReference type="PANTHER" id="PTHR37828:SF1">
    <property type="entry name" value="YCII-RELATED DOMAIN-CONTAINING PROTEIN"/>
    <property type="match status" value="1"/>
</dbReference>
<dbReference type="Proteomes" id="UP000295043">
    <property type="component" value="Unassembled WGS sequence"/>
</dbReference>
<evidence type="ECO:0000313" key="3">
    <source>
        <dbReference type="EMBL" id="TCN21270.1"/>
    </source>
</evidence>
<evidence type="ECO:0000259" key="2">
    <source>
        <dbReference type="Pfam" id="PF03795"/>
    </source>
</evidence>
<organism evidence="3 4">
    <name type="scientific">Sinorhizobium americanum</name>
    <dbReference type="NCBI Taxonomy" id="194963"/>
    <lineage>
        <taxon>Bacteria</taxon>
        <taxon>Pseudomonadati</taxon>
        <taxon>Pseudomonadota</taxon>
        <taxon>Alphaproteobacteria</taxon>
        <taxon>Hyphomicrobiales</taxon>
        <taxon>Rhizobiaceae</taxon>
        <taxon>Sinorhizobium/Ensifer group</taxon>
        <taxon>Sinorhizobium</taxon>
    </lineage>
</organism>
<dbReference type="AlphaFoldDB" id="A0A4V2RCK2"/>
<dbReference type="EMBL" id="SLVU01000026">
    <property type="protein sequence ID" value="TCN21270.1"/>
    <property type="molecule type" value="Genomic_DNA"/>
</dbReference>
<comment type="similarity">
    <text evidence="1">Belongs to the YciI family.</text>
</comment>
<accession>A0A4V2RCK2</accession>
<sequence>MFVTFLRFAENRAAASEFMAAHNAWIAQGFADGVFLCVGSLQPAAGGAIVAHGESRDAHDARIAADPFVVQGIVTAETFEFDPKRTVSALDFVKAAA</sequence>
<dbReference type="SUPFAM" id="SSF54909">
    <property type="entry name" value="Dimeric alpha+beta barrel"/>
    <property type="match status" value="1"/>
</dbReference>
<evidence type="ECO:0000256" key="1">
    <source>
        <dbReference type="ARBA" id="ARBA00007689"/>
    </source>
</evidence>
<reference evidence="3 4" key="1">
    <citation type="submission" date="2019-03" db="EMBL/GenBank/DDBJ databases">
        <title>Genomic Encyclopedia of Type Strains, Phase IV (KMG-V): Genome sequencing to study the core and pangenomes of soil and plant-associated prokaryotes.</title>
        <authorList>
            <person name="Whitman W."/>
        </authorList>
    </citation>
    <scope>NUCLEOTIDE SEQUENCE [LARGE SCALE GENOMIC DNA]</scope>
    <source>
        <strain evidence="3 4">23C40</strain>
    </source>
</reference>